<keyword evidence="1" id="KW-0812">Transmembrane</keyword>
<evidence type="ECO:0000313" key="2">
    <source>
        <dbReference type="EMBL" id="SFF23329.1"/>
    </source>
</evidence>
<keyword evidence="1" id="KW-0472">Membrane</keyword>
<dbReference type="RefSeq" id="WP_046233660.1">
    <property type="nucleotide sequence ID" value="NZ_FONN01000019.1"/>
</dbReference>
<keyword evidence="1" id="KW-1133">Transmembrane helix</keyword>
<evidence type="ECO:0000313" key="3">
    <source>
        <dbReference type="Proteomes" id="UP000183410"/>
    </source>
</evidence>
<evidence type="ECO:0000256" key="1">
    <source>
        <dbReference type="SAM" id="Phobius"/>
    </source>
</evidence>
<keyword evidence="3" id="KW-1185">Reference proteome</keyword>
<protein>
    <submittedName>
        <fullName evidence="2">Uncharacterized protein</fullName>
    </submittedName>
</protein>
<accession>A0A1I2H242</accession>
<dbReference type="EMBL" id="FONN01000019">
    <property type="protein sequence ID" value="SFF23329.1"/>
    <property type="molecule type" value="Genomic_DNA"/>
</dbReference>
<reference evidence="3" key="1">
    <citation type="submission" date="2016-10" db="EMBL/GenBank/DDBJ databases">
        <authorList>
            <person name="Varghese N."/>
            <person name="Submissions S."/>
        </authorList>
    </citation>
    <scope>NUCLEOTIDE SEQUENCE [LARGE SCALE GENOMIC DNA]</scope>
    <source>
        <strain evidence="3">CGMCC 1.10223</strain>
    </source>
</reference>
<feature type="transmembrane region" description="Helical" evidence="1">
    <location>
        <begin position="6"/>
        <end position="25"/>
    </location>
</feature>
<sequence length="100" mass="11315">MNQSTLMMLVSAAGIISAIILGWIGQNRMVRQNTRNDAGSDAVLKTDVDYIKRGVDDMRLEQRAQGQRFEALSERVIRVEESVKQAHKRINRLEGSKDDN</sequence>
<gene>
    <name evidence="2" type="ORF">SAMN04487969_11989</name>
</gene>
<dbReference type="OrthoDB" id="2087365at2"/>
<dbReference type="Proteomes" id="UP000183410">
    <property type="component" value="Unassembled WGS sequence"/>
</dbReference>
<proteinExistence type="predicted"/>
<name>A0A1I2H242_9BACL</name>
<dbReference type="AlphaFoldDB" id="A0A1I2H242"/>
<organism evidence="2 3">
    <name type="scientific">Paenibacillus algorifonticola</name>
    <dbReference type="NCBI Taxonomy" id="684063"/>
    <lineage>
        <taxon>Bacteria</taxon>
        <taxon>Bacillati</taxon>
        <taxon>Bacillota</taxon>
        <taxon>Bacilli</taxon>
        <taxon>Bacillales</taxon>
        <taxon>Paenibacillaceae</taxon>
        <taxon>Paenibacillus</taxon>
    </lineage>
</organism>